<proteinExistence type="predicted"/>
<dbReference type="Proteomes" id="UP001174839">
    <property type="component" value="Unassembled WGS sequence"/>
</dbReference>
<gene>
    <name evidence="2" type="ORF">QU605_10395</name>
</gene>
<accession>A0ABT7WGD9</accession>
<comment type="caution">
    <text evidence="2">The sequence shown here is derived from an EMBL/GenBank/DDBJ whole genome shotgun (WGS) entry which is preliminary data.</text>
</comment>
<evidence type="ECO:0000313" key="3">
    <source>
        <dbReference type="Proteomes" id="UP001174839"/>
    </source>
</evidence>
<feature type="chain" id="PRO_5047217369" evidence="1">
    <location>
        <begin position="19"/>
        <end position="377"/>
    </location>
</feature>
<dbReference type="EMBL" id="JAUDUY010000004">
    <property type="protein sequence ID" value="MDM9631884.1"/>
    <property type="molecule type" value="Genomic_DNA"/>
</dbReference>
<feature type="signal peptide" evidence="1">
    <location>
        <begin position="1"/>
        <end position="18"/>
    </location>
</feature>
<name>A0ABT7WGD9_9FLAO</name>
<evidence type="ECO:0000256" key="1">
    <source>
        <dbReference type="SAM" id="SignalP"/>
    </source>
</evidence>
<protein>
    <submittedName>
        <fullName evidence="2">Carboxypeptidase-like regulatory domain-containing protein</fullName>
    </submittedName>
</protein>
<dbReference type="Gene3D" id="2.60.40.1120">
    <property type="entry name" value="Carboxypeptidase-like, regulatory domain"/>
    <property type="match status" value="1"/>
</dbReference>
<keyword evidence="3" id="KW-1185">Reference proteome</keyword>
<reference evidence="2" key="1">
    <citation type="submission" date="2023-06" db="EMBL/GenBank/DDBJ databases">
        <title>Robiginitalea aurantiacus sp. nov. and Algoriphagus sediminis sp. nov., isolated from coastal sediment.</title>
        <authorList>
            <person name="Zhou Z.Y."/>
            <person name="An J."/>
            <person name="Jia Y.W."/>
            <person name="Du Z.J."/>
        </authorList>
    </citation>
    <scope>NUCLEOTIDE SEQUENCE</scope>
    <source>
        <strain evidence="2">M39</strain>
    </source>
</reference>
<evidence type="ECO:0000313" key="2">
    <source>
        <dbReference type="EMBL" id="MDM9631884.1"/>
    </source>
</evidence>
<dbReference type="RefSeq" id="WP_289725245.1">
    <property type="nucleotide sequence ID" value="NZ_JAUDUY010000004.1"/>
</dbReference>
<sequence>MRSVLATALFVLALPVQAQLAFLGKVVDASTGDPIPFVNIGVLNRAIGTVSNEEGDFLLEFRPDRVQSGDVLRISSLGYEPKEVPLSRLQQSTEHFTFRLRPVPIDLNEVVVSTSELFEVEEELGYPDLIGRGIGYWKDSVALGGELGSRIRIDKGMRRLNALFFHILDNPSDSVWLRVNIYETDAKSRKPGANLNTSGQNILYTLKKGELLTAIDLKPFEIWAKDDFIVSLELLGVFGTDRVGLSLPAGAYTGGDSYRRYASQDSWEHIDEAVVGFTIQSTLYTDNPRKLPKARVLRKRQKNEKEISGYVFHAGNPLRGALVRNYTRNEVAETDKWGRYTTTISRGDMLSVYYPGMLQILVEVEEARNFNFQLQRE</sequence>
<organism evidence="2 3">
    <name type="scientific">Robiginitalea aurantiaca</name>
    <dbReference type="NCBI Taxonomy" id="3056915"/>
    <lineage>
        <taxon>Bacteria</taxon>
        <taxon>Pseudomonadati</taxon>
        <taxon>Bacteroidota</taxon>
        <taxon>Flavobacteriia</taxon>
        <taxon>Flavobacteriales</taxon>
        <taxon>Flavobacteriaceae</taxon>
        <taxon>Robiginitalea</taxon>
    </lineage>
</organism>
<dbReference type="Pfam" id="PF13715">
    <property type="entry name" value="CarbopepD_reg_2"/>
    <property type="match status" value="1"/>
</dbReference>
<dbReference type="SUPFAM" id="SSF49464">
    <property type="entry name" value="Carboxypeptidase regulatory domain-like"/>
    <property type="match status" value="2"/>
</dbReference>
<keyword evidence="1" id="KW-0732">Signal</keyword>
<dbReference type="InterPro" id="IPR008969">
    <property type="entry name" value="CarboxyPept-like_regulatory"/>
</dbReference>